<gene>
    <name evidence="1" type="ORF">NT02SARS_1200</name>
</gene>
<dbReference type="EMBL" id="JH611190">
    <property type="protein sequence ID" value="EJP72665.1"/>
    <property type="molecule type" value="Genomic_DNA"/>
</dbReference>
<proteinExistence type="predicted"/>
<evidence type="ECO:0000313" key="2">
    <source>
        <dbReference type="Proteomes" id="UP000010116"/>
    </source>
</evidence>
<evidence type="ECO:0000313" key="1">
    <source>
        <dbReference type="EMBL" id="EJP72665.1"/>
    </source>
</evidence>
<accession>J4WX65</accession>
<dbReference type="HOGENOM" id="CLU_2182107_0_0_6"/>
<organism evidence="1 2">
    <name type="scientific">SAR86 cluster bacterium SAR86B</name>
    <dbReference type="NCBI Taxonomy" id="1123867"/>
    <lineage>
        <taxon>Bacteria</taxon>
        <taxon>Pseudomonadati</taxon>
        <taxon>Pseudomonadota</taxon>
        <taxon>Gammaproteobacteria</taxon>
        <taxon>SAR86 cluster</taxon>
    </lineage>
</organism>
<dbReference type="Proteomes" id="UP000010116">
    <property type="component" value="Unassembled WGS sequence"/>
</dbReference>
<sequence>MLSGSMIGWYANNKSAKAFYLTNSGDRIVERNLYLPKSNWDNWENDKKIFISPEGIETIIENEFVPKPYLIFFPDGQNSGGVLNIEFDSELYTIQIDKNGTIKTKYERY</sequence>
<reference evidence="1 2" key="1">
    <citation type="journal article" date="2012" name="ISME J.">
        <title>Genomic insights to SAR86, an abundant and uncultivated marine bacterial lineage.</title>
        <authorList>
            <person name="Dupont C.L."/>
            <person name="Rusch D.B."/>
            <person name="Yooseph S."/>
            <person name="Lombardo M.J."/>
            <person name="Richter R.A."/>
            <person name="Valas R."/>
            <person name="Novotny M."/>
            <person name="Yee-Greenbaum J."/>
            <person name="Selengut J.D."/>
            <person name="Haft D.H."/>
            <person name="Halpern A.L."/>
            <person name="Lasken R.S."/>
            <person name="Nealson K."/>
            <person name="Friedman R."/>
            <person name="Venter J.C."/>
        </authorList>
    </citation>
    <scope>NUCLEOTIDE SEQUENCE [LARGE SCALE GENOMIC DNA]</scope>
</reference>
<dbReference type="AlphaFoldDB" id="J4WX65"/>
<protein>
    <submittedName>
        <fullName evidence="1">Uncharacterized protein</fullName>
    </submittedName>
</protein>
<name>J4WX65_9GAMM</name>